<sequence>MALYVLGLLLLLLAESSIAWTTKVDSYTDECFYEWAEEDTMVGLTFQVVEGGFLDIDITVHGPDGREIHAGSRESSGKFTFSAYQAGKYKFCFSNKMSTVTPKKVMFDMVIRPPDERAEAEKSNRLQEMVKELDTALNGVRVEQDYVLVRDNMNRHTNEHTNTVLVRWAVFEVLMVTAGIAYQVWHIKRFFEIRRIL</sequence>
<evidence type="ECO:0000256" key="4">
    <source>
        <dbReference type="ARBA" id="ARBA00022692"/>
    </source>
</evidence>
<dbReference type="SMART" id="SM01190">
    <property type="entry name" value="EMP24_GP25L"/>
    <property type="match status" value="1"/>
</dbReference>
<keyword evidence="5 10" id="KW-0732">Signal</keyword>
<reference evidence="12" key="1">
    <citation type="submission" date="2015-11" db="EMBL/GenBank/DDBJ databases">
        <title>De novo transcriptome assembly of four potential Pierce s Disease insect vectors from Arizona vineyards.</title>
        <authorList>
            <person name="Tassone E.E."/>
        </authorList>
    </citation>
    <scope>NUCLEOTIDE SEQUENCE</scope>
</reference>
<feature type="domain" description="GOLD" evidence="11">
    <location>
        <begin position="29"/>
        <end position="111"/>
    </location>
</feature>
<evidence type="ECO:0000256" key="2">
    <source>
        <dbReference type="ARBA" id="ARBA00007104"/>
    </source>
</evidence>
<organism evidence="12">
    <name type="scientific">Graphocephala atropunctata</name>
    <dbReference type="NCBI Taxonomy" id="36148"/>
    <lineage>
        <taxon>Eukaryota</taxon>
        <taxon>Metazoa</taxon>
        <taxon>Ecdysozoa</taxon>
        <taxon>Arthropoda</taxon>
        <taxon>Hexapoda</taxon>
        <taxon>Insecta</taxon>
        <taxon>Pterygota</taxon>
        <taxon>Neoptera</taxon>
        <taxon>Paraneoptera</taxon>
        <taxon>Hemiptera</taxon>
        <taxon>Auchenorrhyncha</taxon>
        <taxon>Membracoidea</taxon>
        <taxon>Cicadellidae</taxon>
        <taxon>Cicadellinae</taxon>
        <taxon>Cicadellini</taxon>
        <taxon>Graphocephala</taxon>
    </lineage>
</organism>
<keyword evidence="4 9" id="KW-0812">Transmembrane</keyword>
<dbReference type="GO" id="GO:0016020">
    <property type="term" value="C:membrane"/>
    <property type="evidence" value="ECO:0007669"/>
    <property type="project" value="UniProtKB-SubCell"/>
</dbReference>
<dbReference type="InterPro" id="IPR009038">
    <property type="entry name" value="GOLD_dom"/>
</dbReference>
<accession>A0A1B6L644</accession>
<dbReference type="PROSITE" id="PS50866">
    <property type="entry name" value="GOLD"/>
    <property type="match status" value="1"/>
</dbReference>
<evidence type="ECO:0000256" key="3">
    <source>
        <dbReference type="ARBA" id="ARBA00022473"/>
    </source>
</evidence>
<evidence type="ECO:0000256" key="7">
    <source>
        <dbReference type="ARBA" id="ARBA00023136"/>
    </source>
</evidence>
<evidence type="ECO:0000256" key="5">
    <source>
        <dbReference type="ARBA" id="ARBA00022729"/>
    </source>
</evidence>
<evidence type="ECO:0000256" key="6">
    <source>
        <dbReference type="ARBA" id="ARBA00022989"/>
    </source>
</evidence>
<protein>
    <recommendedName>
        <fullName evidence="11">GOLD domain-containing protein</fullName>
    </recommendedName>
</protein>
<dbReference type="GO" id="GO:0012505">
    <property type="term" value="C:endomembrane system"/>
    <property type="evidence" value="ECO:0007669"/>
    <property type="project" value="UniProtKB-SubCell"/>
</dbReference>
<evidence type="ECO:0000256" key="8">
    <source>
        <dbReference type="ARBA" id="ARBA00037847"/>
    </source>
</evidence>
<comment type="subcellular location">
    <subcellularLocation>
        <location evidence="8">Endomembrane system</location>
        <topology evidence="8">Single-pass membrane protein</topology>
    </subcellularLocation>
    <subcellularLocation>
        <location evidence="1 9">Membrane</location>
        <topology evidence="1 9">Single-pass type I membrane protein</topology>
    </subcellularLocation>
</comment>
<name>A0A1B6L644_9HEMI</name>
<dbReference type="InterPro" id="IPR015720">
    <property type="entry name" value="Emp24-like"/>
</dbReference>
<dbReference type="EMBL" id="GEBQ01020785">
    <property type="protein sequence ID" value="JAT19192.1"/>
    <property type="molecule type" value="Transcribed_RNA"/>
</dbReference>
<dbReference type="SUPFAM" id="SSF101576">
    <property type="entry name" value="Supernatant protein factor (SPF), C-terminal domain"/>
    <property type="match status" value="1"/>
</dbReference>
<evidence type="ECO:0000313" key="12">
    <source>
        <dbReference type="EMBL" id="JAT19192.1"/>
    </source>
</evidence>
<comment type="similarity">
    <text evidence="2 9">Belongs to the EMP24/GP25L family.</text>
</comment>
<gene>
    <name evidence="12" type="ORF">g.2988</name>
</gene>
<feature type="signal peptide" evidence="10">
    <location>
        <begin position="1"/>
        <end position="19"/>
    </location>
</feature>
<keyword evidence="3" id="KW-0217">Developmental protein</keyword>
<evidence type="ECO:0000256" key="1">
    <source>
        <dbReference type="ARBA" id="ARBA00004479"/>
    </source>
</evidence>
<dbReference type="InterPro" id="IPR036598">
    <property type="entry name" value="GOLD_dom_sf"/>
</dbReference>
<evidence type="ECO:0000256" key="9">
    <source>
        <dbReference type="RuleBase" id="RU003827"/>
    </source>
</evidence>
<keyword evidence="6" id="KW-1133">Transmembrane helix</keyword>
<dbReference type="AlphaFoldDB" id="A0A1B6L644"/>
<evidence type="ECO:0000256" key="10">
    <source>
        <dbReference type="SAM" id="SignalP"/>
    </source>
</evidence>
<dbReference type="Pfam" id="PF01105">
    <property type="entry name" value="EMP24_GP25L"/>
    <property type="match status" value="1"/>
</dbReference>
<dbReference type="PANTHER" id="PTHR22811">
    <property type="entry name" value="TRANSMEMBRANE EMP24 DOMAIN-CONTAINING PROTEIN"/>
    <property type="match status" value="1"/>
</dbReference>
<keyword evidence="7" id="KW-0472">Membrane</keyword>
<evidence type="ECO:0000259" key="11">
    <source>
        <dbReference type="PROSITE" id="PS50866"/>
    </source>
</evidence>
<proteinExistence type="inferred from homology"/>
<feature type="chain" id="PRO_5008587147" description="GOLD domain-containing protein" evidence="10">
    <location>
        <begin position="20"/>
        <end position="197"/>
    </location>
</feature>